<keyword evidence="2" id="KW-1015">Disulfide bond</keyword>
<evidence type="ECO:0000256" key="1">
    <source>
        <dbReference type="ARBA" id="ARBA00007347"/>
    </source>
</evidence>
<reference evidence="5" key="1">
    <citation type="submission" date="2024-04" db="EMBL/GenBank/DDBJ databases">
        <authorList>
            <consortium name="Molecular Ecology Group"/>
        </authorList>
    </citation>
    <scope>NUCLEOTIDE SEQUENCE</scope>
</reference>
<dbReference type="PROSITE" id="PS51808">
    <property type="entry name" value="CHCH"/>
    <property type="match status" value="1"/>
</dbReference>
<dbReference type="GO" id="GO:0005739">
    <property type="term" value="C:mitochondrion"/>
    <property type="evidence" value="ECO:0007669"/>
    <property type="project" value="UniProtKB-SubCell"/>
</dbReference>
<dbReference type="InterPro" id="IPR013892">
    <property type="entry name" value="Cyt_c_biogenesis_Cmc1-like"/>
</dbReference>
<evidence type="ECO:0000256" key="2">
    <source>
        <dbReference type="ARBA" id="ARBA00023157"/>
    </source>
</evidence>
<proteinExistence type="inferred from homology"/>
<dbReference type="EMBL" id="OZ034835">
    <property type="protein sequence ID" value="CAL1676735.1"/>
    <property type="molecule type" value="Genomic_DNA"/>
</dbReference>
<evidence type="ECO:0000256" key="4">
    <source>
        <dbReference type="SAM" id="MobiDB-lite"/>
    </source>
</evidence>
<feature type="region of interest" description="Disordered" evidence="4">
    <location>
        <begin position="1"/>
        <end position="25"/>
    </location>
</feature>
<dbReference type="PANTHER" id="PTHR22977:SF5">
    <property type="entry name" value="COX ASSEMBLY MITOCHONDRIAL PROTEIN HOMOLOG"/>
    <property type="match status" value="1"/>
</dbReference>
<keyword evidence="3" id="KW-0496">Mitochondrion</keyword>
<protein>
    <recommendedName>
        <fullName evidence="3">COX assembly mitochondrial protein</fullName>
    </recommendedName>
</protein>
<dbReference type="Pfam" id="PF08583">
    <property type="entry name" value="Cmc1"/>
    <property type="match status" value="1"/>
</dbReference>
<comment type="subcellular location">
    <subcellularLocation>
        <location evidence="3">Mitochondrion</location>
    </subcellularLocation>
</comment>
<organism evidence="5 6">
    <name type="scientific">Lasius platythorax</name>
    <dbReference type="NCBI Taxonomy" id="488582"/>
    <lineage>
        <taxon>Eukaryota</taxon>
        <taxon>Metazoa</taxon>
        <taxon>Ecdysozoa</taxon>
        <taxon>Arthropoda</taxon>
        <taxon>Hexapoda</taxon>
        <taxon>Insecta</taxon>
        <taxon>Pterygota</taxon>
        <taxon>Neoptera</taxon>
        <taxon>Endopterygota</taxon>
        <taxon>Hymenoptera</taxon>
        <taxon>Apocrita</taxon>
        <taxon>Aculeata</taxon>
        <taxon>Formicoidea</taxon>
        <taxon>Formicidae</taxon>
        <taxon>Formicinae</taxon>
        <taxon>Lasius</taxon>
        <taxon>Lasius</taxon>
    </lineage>
</organism>
<dbReference type="AlphaFoldDB" id="A0AAV2N9D9"/>
<comment type="similarity">
    <text evidence="1 3">Belongs to the CMC family.</text>
</comment>
<gene>
    <name evidence="5" type="ORF">LPLAT_LOCUS2862</name>
</gene>
<evidence type="ECO:0000313" key="6">
    <source>
        <dbReference type="Proteomes" id="UP001497644"/>
    </source>
</evidence>
<name>A0AAV2N9D9_9HYME</name>
<sequence>MKETYSVISPKLAGGPKGLGDPDDKSLRKVEKDVLIPKIMRERTKTEKCVNEVKEFHDCCLNSGLLNVIKCRKENEVMKSCMEKWYYNQDFIKECTQQYLNERSEFRRTGIPKKLKTTRMEASL</sequence>
<dbReference type="PANTHER" id="PTHR22977">
    <property type="entry name" value="COX ASSEMBLY MITOCHONDRIAL PROTEIN"/>
    <property type="match status" value="1"/>
</dbReference>
<keyword evidence="6" id="KW-1185">Reference proteome</keyword>
<evidence type="ECO:0000256" key="3">
    <source>
        <dbReference type="RuleBase" id="RU364104"/>
    </source>
</evidence>
<accession>A0AAV2N9D9</accession>
<dbReference type="Proteomes" id="UP001497644">
    <property type="component" value="Chromosome 12"/>
</dbReference>
<evidence type="ECO:0000313" key="5">
    <source>
        <dbReference type="EMBL" id="CAL1676735.1"/>
    </source>
</evidence>